<dbReference type="Proteomes" id="UP000187735">
    <property type="component" value="Chromosome"/>
</dbReference>
<name>A0A1P8WF10_9PLAN</name>
<organism evidence="2 3">
    <name type="scientific">Fuerstiella marisgermanici</name>
    <dbReference type="NCBI Taxonomy" id="1891926"/>
    <lineage>
        <taxon>Bacteria</taxon>
        <taxon>Pseudomonadati</taxon>
        <taxon>Planctomycetota</taxon>
        <taxon>Planctomycetia</taxon>
        <taxon>Planctomycetales</taxon>
        <taxon>Planctomycetaceae</taxon>
        <taxon>Fuerstiella</taxon>
    </lineage>
</organism>
<reference evidence="2 3" key="1">
    <citation type="journal article" date="2016" name="Front. Microbiol.">
        <title>Fuerstia marisgermanicae gen. nov., sp. nov., an Unusual Member of the Phylum Planctomycetes from the German Wadden Sea.</title>
        <authorList>
            <person name="Kohn T."/>
            <person name="Heuer A."/>
            <person name="Jogler M."/>
            <person name="Vollmers J."/>
            <person name="Boedeker C."/>
            <person name="Bunk B."/>
            <person name="Rast P."/>
            <person name="Borchert D."/>
            <person name="Glockner I."/>
            <person name="Freese H.M."/>
            <person name="Klenk H.P."/>
            <person name="Overmann J."/>
            <person name="Kaster A.K."/>
            <person name="Rohde M."/>
            <person name="Wiegand S."/>
            <person name="Jogler C."/>
        </authorList>
    </citation>
    <scope>NUCLEOTIDE SEQUENCE [LARGE SCALE GENOMIC DNA]</scope>
    <source>
        <strain evidence="2 3">NH11</strain>
    </source>
</reference>
<gene>
    <name evidence="2" type="ORF">Fuma_02240</name>
</gene>
<proteinExistence type="predicted"/>
<dbReference type="AlphaFoldDB" id="A0A1P8WF10"/>
<protein>
    <submittedName>
        <fullName evidence="2">Uncharacterized protein</fullName>
    </submittedName>
</protein>
<sequence length="113" mass="12631">MASTRANTTNSKSKSAAKYRVDGAELKPPTPHAFTLPNTSEIRRLNRWLQHEDLTLQEFGEKLAQYGGLGRYVVAIANHRGRHRETSIREPVHAAAFLGISGLQKILEPLIEE</sequence>
<feature type="compositionally biased region" description="Polar residues" evidence="1">
    <location>
        <begin position="1"/>
        <end position="14"/>
    </location>
</feature>
<evidence type="ECO:0000313" key="3">
    <source>
        <dbReference type="Proteomes" id="UP000187735"/>
    </source>
</evidence>
<dbReference type="RefSeq" id="WP_077024230.1">
    <property type="nucleotide sequence ID" value="NZ_CP017641.1"/>
</dbReference>
<accession>A0A1P8WF10</accession>
<dbReference type="STRING" id="1891926.Fuma_02240"/>
<evidence type="ECO:0000256" key="1">
    <source>
        <dbReference type="SAM" id="MobiDB-lite"/>
    </source>
</evidence>
<evidence type="ECO:0000313" key="2">
    <source>
        <dbReference type="EMBL" id="APZ92629.1"/>
    </source>
</evidence>
<feature type="region of interest" description="Disordered" evidence="1">
    <location>
        <begin position="1"/>
        <end position="35"/>
    </location>
</feature>
<keyword evidence="3" id="KW-1185">Reference proteome</keyword>
<dbReference type="EMBL" id="CP017641">
    <property type="protein sequence ID" value="APZ92629.1"/>
    <property type="molecule type" value="Genomic_DNA"/>
</dbReference>
<dbReference type="KEGG" id="fmr:Fuma_02240"/>